<dbReference type="PANTHER" id="PTHR45624">
    <property type="entry name" value="MITOCHONDRIAL BASIC AMINO ACIDS TRANSPORTER-RELATED"/>
    <property type="match status" value="1"/>
</dbReference>
<dbReference type="Proteomes" id="UP000268093">
    <property type="component" value="Unassembled WGS sequence"/>
</dbReference>
<evidence type="ECO:0000256" key="9">
    <source>
        <dbReference type="PROSITE-ProRule" id="PRU00282"/>
    </source>
</evidence>
<comment type="caution">
    <text evidence="12">The sequence shown here is derived from an EMBL/GenBank/DDBJ whole genome shotgun (WGS) entry which is preliminary data.</text>
</comment>
<evidence type="ECO:0000256" key="8">
    <source>
        <dbReference type="ARBA" id="ARBA00023136"/>
    </source>
</evidence>
<keyword evidence="3 10" id="KW-0813">Transport</keyword>
<dbReference type="PROSITE" id="PS50920">
    <property type="entry name" value="SOLCAR"/>
    <property type="match status" value="1"/>
</dbReference>
<evidence type="ECO:0000256" key="7">
    <source>
        <dbReference type="ARBA" id="ARBA00023128"/>
    </source>
</evidence>
<reference evidence="12 13" key="1">
    <citation type="journal article" date="2018" name="New Phytol.">
        <title>Phylogenomics of Endogonaceae and evolution of mycorrhizas within Mucoromycota.</title>
        <authorList>
            <person name="Chang Y."/>
            <person name="Desiro A."/>
            <person name="Na H."/>
            <person name="Sandor L."/>
            <person name="Lipzen A."/>
            <person name="Clum A."/>
            <person name="Barry K."/>
            <person name="Grigoriev I.V."/>
            <person name="Martin F.M."/>
            <person name="Stajich J.E."/>
            <person name="Smith M.E."/>
            <person name="Bonito G."/>
            <person name="Spatafora J.W."/>
        </authorList>
    </citation>
    <scope>NUCLEOTIDE SEQUENCE [LARGE SCALE GENOMIC DNA]</scope>
    <source>
        <strain evidence="12 13">GMNB39</strain>
    </source>
</reference>
<evidence type="ECO:0000256" key="1">
    <source>
        <dbReference type="ARBA" id="ARBA00004225"/>
    </source>
</evidence>
<keyword evidence="13" id="KW-1185">Reference proteome</keyword>
<dbReference type="InterPro" id="IPR050567">
    <property type="entry name" value="Mitochondrial_Carrier"/>
</dbReference>
<keyword evidence="5" id="KW-0677">Repeat</keyword>
<keyword evidence="4 9" id="KW-0812">Transmembrane</keyword>
<dbReference type="PANTHER" id="PTHR45624:SF9">
    <property type="entry name" value="CARRIER PROTEIN, PUTATIVE (AFU_ORTHOLOGUE AFUA_4G06390)-RELATED"/>
    <property type="match status" value="1"/>
</dbReference>
<dbReference type="GO" id="GO:0031966">
    <property type="term" value="C:mitochondrial membrane"/>
    <property type="evidence" value="ECO:0007669"/>
    <property type="project" value="UniProtKB-SubCell"/>
</dbReference>
<keyword evidence="8 9" id="KW-0472">Membrane</keyword>
<gene>
    <name evidence="12" type="ORF">BC936DRAFT_145489</name>
</gene>
<dbReference type="Gene3D" id="1.50.40.10">
    <property type="entry name" value="Mitochondrial carrier domain"/>
    <property type="match status" value="1"/>
</dbReference>
<proteinExistence type="inferred from homology"/>
<feature type="transmembrane region" description="Helical" evidence="11">
    <location>
        <begin position="37"/>
        <end position="57"/>
    </location>
</feature>
<evidence type="ECO:0000256" key="2">
    <source>
        <dbReference type="ARBA" id="ARBA00006375"/>
    </source>
</evidence>
<name>A0A433DLT0_9FUNG</name>
<feature type="repeat" description="Solcar" evidence="9">
    <location>
        <begin position="31"/>
        <end position="119"/>
    </location>
</feature>
<keyword evidence="7" id="KW-0496">Mitochondrion</keyword>
<evidence type="ECO:0000256" key="3">
    <source>
        <dbReference type="ARBA" id="ARBA00022448"/>
    </source>
</evidence>
<keyword evidence="6 11" id="KW-1133">Transmembrane helix</keyword>
<dbReference type="EMBL" id="RBNI01000426">
    <property type="protein sequence ID" value="RUP51822.1"/>
    <property type="molecule type" value="Genomic_DNA"/>
</dbReference>
<evidence type="ECO:0000256" key="6">
    <source>
        <dbReference type="ARBA" id="ARBA00022989"/>
    </source>
</evidence>
<dbReference type="SUPFAM" id="SSF103506">
    <property type="entry name" value="Mitochondrial carrier"/>
    <property type="match status" value="1"/>
</dbReference>
<evidence type="ECO:0000256" key="4">
    <source>
        <dbReference type="ARBA" id="ARBA00022692"/>
    </source>
</evidence>
<organism evidence="12 13">
    <name type="scientific">Jimgerdemannia flammicorona</name>
    <dbReference type="NCBI Taxonomy" id="994334"/>
    <lineage>
        <taxon>Eukaryota</taxon>
        <taxon>Fungi</taxon>
        <taxon>Fungi incertae sedis</taxon>
        <taxon>Mucoromycota</taxon>
        <taxon>Mucoromycotina</taxon>
        <taxon>Endogonomycetes</taxon>
        <taxon>Endogonales</taxon>
        <taxon>Endogonaceae</taxon>
        <taxon>Jimgerdemannia</taxon>
    </lineage>
</organism>
<dbReference type="InterPro" id="IPR018108">
    <property type="entry name" value="MCP_transmembrane"/>
</dbReference>
<dbReference type="GO" id="GO:0022857">
    <property type="term" value="F:transmembrane transporter activity"/>
    <property type="evidence" value="ECO:0007669"/>
    <property type="project" value="TreeGrafter"/>
</dbReference>
<comment type="subcellular location">
    <subcellularLocation>
        <location evidence="1">Mitochondrion membrane</location>
        <topology evidence="1">Multi-pass membrane protein</topology>
    </subcellularLocation>
</comment>
<dbReference type="OrthoDB" id="2382881at2759"/>
<protein>
    <submittedName>
        <fullName evidence="12">Mitochondrial carrier domain-containing protein</fullName>
    </submittedName>
</protein>
<sequence length="134" mass="14915">KKKARDTLGTSVYFGSYETVKRLLTTPTSPAGPLTHFLAGGLCGIFCWLVVFPIDLVKSVIQKEAMHPHPTHDSIPVVVREILARSGYRGFYRGLGVTLMRAFPIHSLNFLVYEQVLKMIRVDQREGDVGRAGT</sequence>
<accession>A0A433DLT0</accession>
<dbReference type="AlphaFoldDB" id="A0A433DLT0"/>
<evidence type="ECO:0000256" key="11">
    <source>
        <dbReference type="SAM" id="Phobius"/>
    </source>
</evidence>
<evidence type="ECO:0000256" key="10">
    <source>
        <dbReference type="RuleBase" id="RU000488"/>
    </source>
</evidence>
<feature type="non-terminal residue" evidence="12">
    <location>
        <position position="1"/>
    </location>
</feature>
<dbReference type="Pfam" id="PF00153">
    <property type="entry name" value="Mito_carr"/>
    <property type="match status" value="1"/>
</dbReference>
<comment type="similarity">
    <text evidence="2 10">Belongs to the mitochondrial carrier (TC 2.A.29) family.</text>
</comment>
<evidence type="ECO:0000256" key="5">
    <source>
        <dbReference type="ARBA" id="ARBA00022737"/>
    </source>
</evidence>
<evidence type="ECO:0000313" key="12">
    <source>
        <dbReference type="EMBL" id="RUP51822.1"/>
    </source>
</evidence>
<dbReference type="InterPro" id="IPR023395">
    <property type="entry name" value="MCP_dom_sf"/>
</dbReference>
<evidence type="ECO:0000313" key="13">
    <source>
        <dbReference type="Proteomes" id="UP000268093"/>
    </source>
</evidence>